<accession>A0AA85FP08</accession>
<evidence type="ECO:0000313" key="2">
    <source>
        <dbReference type="Proteomes" id="UP000050792"/>
    </source>
</evidence>
<dbReference type="Proteomes" id="UP000050792">
    <property type="component" value="Unassembled WGS sequence"/>
</dbReference>
<feature type="chain" id="PRO_5041657380" description="Kazal-like domain-containing protein" evidence="1">
    <location>
        <begin position="26"/>
        <end position="119"/>
    </location>
</feature>
<evidence type="ECO:0000256" key="1">
    <source>
        <dbReference type="SAM" id="SignalP"/>
    </source>
</evidence>
<name>A0AA85FP08_9TREM</name>
<evidence type="ECO:0008006" key="4">
    <source>
        <dbReference type="Google" id="ProtNLM"/>
    </source>
</evidence>
<keyword evidence="2" id="KW-1185">Reference proteome</keyword>
<dbReference type="WBParaSite" id="SRDH1_59400.3">
    <property type="protein sequence ID" value="SRDH1_59400.3"/>
    <property type="gene ID" value="SRDH1_59400"/>
</dbReference>
<reference evidence="2" key="1">
    <citation type="submission" date="2022-06" db="EMBL/GenBank/DDBJ databases">
        <authorList>
            <person name="Berger JAMES D."/>
            <person name="Berger JAMES D."/>
        </authorList>
    </citation>
    <scope>NUCLEOTIDE SEQUENCE [LARGE SCALE GENOMIC DNA]</scope>
</reference>
<dbReference type="AlphaFoldDB" id="A0AA85FP08"/>
<keyword evidence="1" id="KW-0732">Signal</keyword>
<protein>
    <recommendedName>
        <fullName evidence="4">Kazal-like domain-containing protein</fullName>
    </recommendedName>
</protein>
<organism evidence="2 3">
    <name type="scientific">Schistosoma rodhaini</name>
    <dbReference type="NCBI Taxonomy" id="6188"/>
    <lineage>
        <taxon>Eukaryota</taxon>
        <taxon>Metazoa</taxon>
        <taxon>Spiralia</taxon>
        <taxon>Lophotrochozoa</taxon>
        <taxon>Platyhelminthes</taxon>
        <taxon>Trematoda</taxon>
        <taxon>Digenea</taxon>
        <taxon>Strigeidida</taxon>
        <taxon>Schistosomatoidea</taxon>
        <taxon>Schistosomatidae</taxon>
        <taxon>Schistosoma</taxon>
    </lineage>
</organism>
<reference evidence="3" key="2">
    <citation type="submission" date="2023-11" db="UniProtKB">
        <authorList>
            <consortium name="WormBaseParasite"/>
        </authorList>
    </citation>
    <scope>IDENTIFICATION</scope>
</reference>
<proteinExistence type="predicted"/>
<feature type="signal peptide" evidence="1">
    <location>
        <begin position="1"/>
        <end position="25"/>
    </location>
</feature>
<evidence type="ECO:0000313" key="3">
    <source>
        <dbReference type="WBParaSite" id="SRDH1_59400.3"/>
    </source>
</evidence>
<sequence length="119" mass="13408">MKSSTSGCLAIFCVILLLITTSIYAGSTNGGSQKTRPTKNYAWDFENLYYLNCNISHKKFRCCNYANNLCVGYTGTSFTNSLYSGCKLNLHSLKTLCFHCLTKMVILFHITDWLFLVTS</sequence>